<dbReference type="SUPFAM" id="SSF69687">
    <property type="entry name" value="Integrin beta tail domain"/>
    <property type="match status" value="1"/>
</dbReference>
<feature type="disulfide bond" evidence="17">
    <location>
        <begin position="62"/>
        <end position="72"/>
    </location>
</feature>
<evidence type="ECO:0000256" key="12">
    <source>
        <dbReference type="ARBA" id="ARBA00022989"/>
    </source>
</evidence>
<dbReference type="GO" id="GO:0005925">
    <property type="term" value="C:focal adhesion"/>
    <property type="evidence" value="ECO:0007669"/>
    <property type="project" value="TreeGrafter"/>
</dbReference>
<dbReference type="Proteomes" id="UP000829720">
    <property type="component" value="Unassembled WGS sequence"/>
</dbReference>
<dbReference type="FunFam" id="2.10.25.10:FF:000036">
    <property type="entry name" value="Integrin beta"/>
    <property type="match status" value="1"/>
</dbReference>
<dbReference type="GO" id="GO:0008305">
    <property type="term" value="C:integrin complex"/>
    <property type="evidence" value="ECO:0007669"/>
    <property type="project" value="TreeGrafter"/>
</dbReference>
<keyword evidence="8" id="KW-0677">Repeat</keyword>
<feature type="disulfide bond" evidence="17">
    <location>
        <begin position="75"/>
        <end position="90"/>
    </location>
</feature>
<evidence type="ECO:0000256" key="18">
    <source>
        <dbReference type="RuleBase" id="RU000633"/>
    </source>
</evidence>
<dbReference type="Gene3D" id="3.30.1680.10">
    <property type="entry name" value="ligand-binding face of the semaphorins, domain 2"/>
    <property type="match status" value="1"/>
</dbReference>
<comment type="similarity">
    <text evidence="2 18">Belongs to the integrin beta chain family.</text>
</comment>
<feature type="disulfide bond" evidence="17">
    <location>
        <begin position="65"/>
        <end position="101"/>
    </location>
</feature>
<dbReference type="InterPro" id="IPR015812">
    <property type="entry name" value="Integrin_bsu"/>
</dbReference>
<dbReference type="PANTHER" id="PTHR10082">
    <property type="entry name" value="INTEGRIN BETA SUBUNIT"/>
    <property type="match status" value="1"/>
</dbReference>
<feature type="disulfide bond" evidence="17">
    <location>
        <begin position="525"/>
        <end position="530"/>
    </location>
</feature>
<dbReference type="SUPFAM" id="SSF103575">
    <property type="entry name" value="Plexin repeat"/>
    <property type="match status" value="1"/>
</dbReference>
<dbReference type="Gene3D" id="2.60.40.1510">
    <property type="entry name" value="ntegrin, alpha v. Chain A, domain 3"/>
    <property type="match status" value="1"/>
</dbReference>
<evidence type="ECO:0000256" key="6">
    <source>
        <dbReference type="ARBA" id="ARBA00022723"/>
    </source>
</evidence>
<keyword evidence="10" id="KW-0460">Magnesium</keyword>
<dbReference type="FunFam" id="3.40.50.410:FF:000002">
    <property type="entry name" value="Integrin beta"/>
    <property type="match status" value="1"/>
</dbReference>
<dbReference type="SUPFAM" id="SSF53300">
    <property type="entry name" value="vWA-like"/>
    <property type="match status" value="1"/>
</dbReference>
<accession>A0A8T3E2N4</accession>
<keyword evidence="6" id="KW-0479">Metal-binding</keyword>
<keyword evidence="24" id="KW-1185">Reference proteome</keyword>
<dbReference type="Gene3D" id="4.10.1240.30">
    <property type="match status" value="1"/>
</dbReference>
<name>A0A8T3E2N4_9TELE</name>
<comment type="subcellular location">
    <subcellularLocation>
        <location evidence="1 18">Cell membrane</location>
        <topology evidence="1 18">Single-pass type I membrane protein</topology>
    </subcellularLocation>
</comment>
<evidence type="ECO:0000256" key="16">
    <source>
        <dbReference type="ARBA" id="ARBA00023180"/>
    </source>
</evidence>
<dbReference type="InterPro" id="IPR057243">
    <property type="entry name" value="Integrin_I-EGF_CS"/>
</dbReference>
<dbReference type="GO" id="GO:0098609">
    <property type="term" value="P:cell-cell adhesion"/>
    <property type="evidence" value="ECO:0007669"/>
    <property type="project" value="TreeGrafter"/>
</dbReference>
<proteinExistence type="inferred from homology"/>
<keyword evidence="16" id="KW-0325">Glycoprotein</keyword>
<keyword evidence="15 17" id="KW-1015">Disulfide bond</keyword>
<feature type="disulfide bond" evidence="17">
    <location>
        <begin position="532"/>
        <end position="545"/>
    </location>
</feature>
<evidence type="ECO:0000256" key="7">
    <source>
        <dbReference type="ARBA" id="ARBA00022729"/>
    </source>
</evidence>
<evidence type="ECO:0000256" key="5">
    <source>
        <dbReference type="ARBA" id="ARBA00022692"/>
    </source>
</evidence>
<dbReference type="InterPro" id="IPR033760">
    <property type="entry name" value="Integrin_beta_N"/>
</dbReference>
<evidence type="ECO:0000256" key="10">
    <source>
        <dbReference type="ARBA" id="ARBA00022842"/>
    </source>
</evidence>
<evidence type="ECO:0000256" key="19">
    <source>
        <dbReference type="SAM" id="MobiDB-lite"/>
    </source>
</evidence>
<evidence type="ECO:0000259" key="21">
    <source>
        <dbReference type="SMART" id="SM00187"/>
    </source>
</evidence>
<keyword evidence="9" id="KW-0106">Calcium</keyword>
<feature type="disulfide bond" evidence="17">
    <location>
        <begin position="217"/>
        <end position="224"/>
    </location>
</feature>
<dbReference type="GO" id="GO:0009986">
    <property type="term" value="C:cell surface"/>
    <property type="evidence" value="ECO:0007669"/>
    <property type="project" value="TreeGrafter"/>
</dbReference>
<evidence type="ECO:0000313" key="23">
    <source>
        <dbReference type="EMBL" id="KAI1902516.1"/>
    </source>
</evidence>
<protein>
    <recommendedName>
        <fullName evidence="18">Integrin beta</fullName>
    </recommendedName>
</protein>
<feature type="disulfide bond" evidence="17">
    <location>
        <begin position="575"/>
        <end position="584"/>
    </location>
</feature>
<dbReference type="SMART" id="SM00423">
    <property type="entry name" value="PSI"/>
    <property type="match status" value="1"/>
</dbReference>
<dbReference type="OrthoDB" id="410592at2759"/>
<dbReference type="SUPFAM" id="SSF69179">
    <property type="entry name" value="Integrin domains"/>
    <property type="match status" value="1"/>
</dbReference>
<dbReference type="Gene3D" id="2.10.25.10">
    <property type="entry name" value="Laminin"/>
    <property type="match status" value="1"/>
</dbReference>
<dbReference type="PRINTS" id="PR01186">
    <property type="entry name" value="INTEGRINB"/>
</dbReference>
<keyword evidence="7" id="KW-0732">Signal</keyword>
<dbReference type="InterPro" id="IPR016201">
    <property type="entry name" value="PSI"/>
</dbReference>
<feature type="disulfide bond" evidence="17">
    <location>
        <begin position="499"/>
        <end position="519"/>
    </location>
</feature>
<feature type="disulfide bond" evidence="17">
    <location>
        <begin position="416"/>
        <end position="428"/>
    </location>
</feature>
<sequence length="746" mass="82096">MVARESPGGTASSSDTAMTRRPGKYPNLILQKLVLIAAFASAVAGTSQQAVKLCASALISSCADCLQQHPDCAWCFQQGFLEGAVVSMRCGTITTLQARGCELQFIERQVTRATMNATASGTQVSPQEVTLHLQPGSEVSFLVQVRQLQVYPVDMYYLVDVSASMQDHLDRLRSVGVALSQRMRSHSSDFRVGFGSFVDKPMSPYINVHPSKIHNPCSDYGVQCRPAHGFLHVLRLTENTTEFTRVIQAQRISGNMDTPEGGLDAMLQVAVCQGDIGWRADAKRLLLVMTDQPSHLALDSKLAGIVVPHDGKCHLENNTYTHSTLMEHPSVGLLAEELLQGSIYSIFAVEQMQYKWYEELVSLLPGAHLGRLQPKAANLKDLVVEAYKKLLSQVEVRVGIQDKHAHMFSLNVSAHCPEASKNTARSRCSNVRPNQTVVFNISVSMSSCPSEREVLGFVRPVGFNESTVVRVRPACACRCGDQQHCGDELRRSEPNQANCSTVQAPDCRVGGDGGAGHHCSGRGRCVCGKCLCYTSRFGLIHGKYCQLDDFSCPRQHGLICAGTFCEKCPTCTGACQSHWKCVQCHLSSGLAEGNPSACNGSCPLLVEYVHDISEAKGERSASCLYPVDQRCHYRFHMDVGPKPTLVWISSRPECAEVQHYLPTFVLVFLLTFLLGLVFLATLSCLLQRWSRAPDESKRAVYAVTKEDTLRMAAAIERAGPCREQPLELRLHQLHNTAKSLHEVRWQ</sequence>
<evidence type="ECO:0000313" key="24">
    <source>
        <dbReference type="Proteomes" id="UP000829720"/>
    </source>
</evidence>
<keyword evidence="14 20" id="KW-0472">Membrane</keyword>
<dbReference type="InterPro" id="IPR057073">
    <property type="entry name" value="EGF_integrin_2"/>
</dbReference>
<evidence type="ECO:0000256" key="4">
    <source>
        <dbReference type="ARBA" id="ARBA00022536"/>
    </source>
</evidence>
<evidence type="ECO:0000256" key="13">
    <source>
        <dbReference type="ARBA" id="ARBA00023037"/>
    </source>
</evidence>
<dbReference type="InterPro" id="IPR002369">
    <property type="entry name" value="Integrin_bsu_VWA"/>
</dbReference>
<feature type="disulfide bond" evidence="17">
    <location>
        <begin position="272"/>
        <end position="313"/>
    </location>
</feature>
<feature type="transmembrane region" description="Helical" evidence="20">
    <location>
        <begin position="660"/>
        <end position="686"/>
    </location>
</feature>
<keyword evidence="13 18" id="KW-0401">Integrin</keyword>
<dbReference type="PROSITE" id="PS00243">
    <property type="entry name" value="I_EGF_1"/>
    <property type="match status" value="1"/>
</dbReference>
<dbReference type="EMBL" id="JAERUA010000003">
    <property type="protein sequence ID" value="KAI1902516.1"/>
    <property type="molecule type" value="Genomic_DNA"/>
</dbReference>
<feature type="disulfide bond" evidence="17">
    <location>
        <begin position="527"/>
        <end position="560"/>
    </location>
</feature>
<evidence type="ECO:0000256" key="2">
    <source>
        <dbReference type="ARBA" id="ARBA00007449"/>
    </source>
</evidence>
<dbReference type="GO" id="GO:0007229">
    <property type="term" value="P:integrin-mediated signaling pathway"/>
    <property type="evidence" value="ECO:0007669"/>
    <property type="project" value="UniProtKB-KW"/>
</dbReference>
<evidence type="ECO:0000256" key="1">
    <source>
        <dbReference type="ARBA" id="ARBA00004251"/>
    </source>
</evidence>
<dbReference type="Pfam" id="PF23105">
    <property type="entry name" value="EGF_integrin"/>
    <property type="match status" value="1"/>
</dbReference>
<dbReference type="GO" id="GO:0016477">
    <property type="term" value="P:cell migration"/>
    <property type="evidence" value="ECO:0007669"/>
    <property type="project" value="TreeGrafter"/>
</dbReference>
<dbReference type="InterPro" id="IPR032695">
    <property type="entry name" value="Integrin_dom_sf"/>
</dbReference>
<evidence type="ECO:0000256" key="20">
    <source>
        <dbReference type="SAM" id="Phobius"/>
    </source>
</evidence>
<evidence type="ECO:0000256" key="8">
    <source>
        <dbReference type="ARBA" id="ARBA00022737"/>
    </source>
</evidence>
<feature type="domain" description="PSI" evidence="22">
    <location>
        <begin position="53"/>
        <end position="102"/>
    </location>
</feature>
<dbReference type="InterPro" id="IPR012896">
    <property type="entry name" value="Integrin_bsu_tail"/>
</dbReference>
<keyword evidence="5 18" id="KW-0812">Transmembrane</keyword>
<keyword evidence="4" id="KW-0245">EGF-like domain</keyword>
<dbReference type="PIRSF" id="PIRSF002512">
    <property type="entry name" value="Integrin_B"/>
    <property type="match status" value="1"/>
</dbReference>
<evidence type="ECO:0000256" key="3">
    <source>
        <dbReference type="ARBA" id="ARBA00022475"/>
    </source>
</evidence>
<dbReference type="Pfam" id="PF17205">
    <property type="entry name" value="PSI_integrin"/>
    <property type="match status" value="1"/>
</dbReference>
<evidence type="ECO:0000256" key="14">
    <source>
        <dbReference type="ARBA" id="ARBA00023136"/>
    </source>
</evidence>
<dbReference type="PANTHER" id="PTHR10082:SF9">
    <property type="entry name" value="INTEGRIN BETA-8"/>
    <property type="match status" value="1"/>
</dbReference>
<evidence type="ECO:0000259" key="22">
    <source>
        <dbReference type="SMART" id="SM00423"/>
    </source>
</evidence>
<evidence type="ECO:0000256" key="9">
    <source>
        <dbReference type="ARBA" id="ARBA00022837"/>
    </source>
</evidence>
<feature type="region of interest" description="Disordered" evidence="19">
    <location>
        <begin position="1"/>
        <end position="20"/>
    </location>
</feature>
<gene>
    <name evidence="23" type="ORF">AGOR_G00045560</name>
</gene>
<dbReference type="Gene3D" id="3.40.50.410">
    <property type="entry name" value="von Willebrand factor, type A domain"/>
    <property type="match status" value="1"/>
</dbReference>
<dbReference type="GO" id="GO:0033627">
    <property type="term" value="P:cell adhesion mediated by integrin"/>
    <property type="evidence" value="ECO:0007669"/>
    <property type="project" value="TreeGrafter"/>
</dbReference>
<keyword evidence="11 18" id="KW-0130">Cell adhesion</keyword>
<dbReference type="SMART" id="SM00187">
    <property type="entry name" value="INB"/>
    <property type="match status" value="1"/>
</dbReference>
<dbReference type="GO" id="GO:0005178">
    <property type="term" value="F:integrin binding"/>
    <property type="evidence" value="ECO:0007669"/>
    <property type="project" value="TreeGrafter"/>
</dbReference>
<dbReference type="GO" id="GO:0046872">
    <property type="term" value="F:metal ion binding"/>
    <property type="evidence" value="ECO:0007669"/>
    <property type="project" value="UniProtKB-KW"/>
</dbReference>
<keyword evidence="3" id="KW-1003">Cell membrane</keyword>
<feature type="domain" description="Integrin beta subunit VWA" evidence="21">
    <location>
        <begin position="61"/>
        <end position="477"/>
    </location>
</feature>
<reference evidence="23" key="1">
    <citation type="submission" date="2021-01" db="EMBL/GenBank/DDBJ databases">
        <authorList>
            <person name="Zahm M."/>
            <person name="Roques C."/>
            <person name="Cabau C."/>
            <person name="Klopp C."/>
            <person name="Donnadieu C."/>
            <person name="Jouanno E."/>
            <person name="Lampietro C."/>
            <person name="Louis A."/>
            <person name="Herpin A."/>
            <person name="Echchiki A."/>
            <person name="Berthelot C."/>
            <person name="Parey E."/>
            <person name="Roest-Crollius H."/>
            <person name="Braasch I."/>
            <person name="Postlethwait J."/>
            <person name="Bobe J."/>
            <person name="Montfort J."/>
            <person name="Bouchez O."/>
            <person name="Begum T."/>
            <person name="Mejri S."/>
            <person name="Adams A."/>
            <person name="Chen W.-J."/>
            <person name="Guiguen Y."/>
        </authorList>
    </citation>
    <scope>NUCLEOTIDE SEQUENCE</scope>
    <source>
        <tissue evidence="23">Blood</tissue>
    </source>
</reference>
<organism evidence="23 24">
    <name type="scientific">Albula goreensis</name>
    <dbReference type="NCBI Taxonomy" id="1534307"/>
    <lineage>
        <taxon>Eukaryota</taxon>
        <taxon>Metazoa</taxon>
        <taxon>Chordata</taxon>
        <taxon>Craniata</taxon>
        <taxon>Vertebrata</taxon>
        <taxon>Euteleostomi</taxon>
        <taxon>Actinopterygii</taxon>
        <taxon>Neopterygii</taxon>
        <taxon>Teleostei</taxon>
        <taxon>Albuliformes</taxon>
        <taxon>Albulidae</taxon>
        <taxon>Albula</taxon>
    </lineage>
</organism>
<dbReference type="FunFam" id="3.30.1680.10:FF:000002">
    <property type="entry name" value="Integrin beta"/>
    <property type="match status" value="1"/>
</dbReference>
<keyword evidence="12 20" id="KW-1133">Transmembrane helix</keyword>
<evidence type="ECO:0000256" key="11">
    <source>
        <dbReference type="ARBA" id="ARBA00022889"/>
    </source>
</evidence>
<dbReference type="InterPro" id="IPR036465">
    <property type="entry name" value="vWFA_dom_sf"/>
</dbReference>
<feature type="disulfide bond" evidence="17">
    <location>
        <begin position="475"/>
        <end position="479"/>
    </location>
</feature>
<dbReference type="AlphaFoldDB" id="A0A8T3E2N4"/>
<dbReference type="Pfam" id="PF00362">
    <property type="entry name" value="Integrin_beta"/>
    <property type="match status" value="1"/>
</dbReference>
<dbReference type="Pfam" id="PF07965">
    <property type="entry name" value="Integrin_B_tail"/>
    <property type="match status" value="1"/>
</dbReference>
<evidence type="ECO:0000256" key="15">
    <source>
        <dbReference type="ARBA" id="ARBA00023157"/>
    </source>
</evidence>
<evidence type="ECO:0000256" key="17">
    <source>
        <dbReference type="PIRSR" id="PIRSR002512-1"/>
    </source>
</evidence>
<dbReference type="InterPro" id="IPR036349">
    <property type="entry name" value="Integrin_bsu_tail_dom_sf"/>
</dbReference>
<comment type="caution">
    <text evidence="23">The sequence shown here is derived from an EMBL/GenBank/DDBJ whole genome shotgun (WGS) entry which is preliminary data.</text>
</comment>